<feature type="signal peptide" evidence="1">
    <location>
        <begin position="1"/>
        <end position="21"/>
    </location>
</feature>
<dbReference type="AlphaFoldDB" id="A0A5P2G5Y6"/>
<dbReference type="InterPro" id="IPR036278">
    <property type="entry name" value="Sialidase_sf"/>
</dbReference>
<dbReference type="Proteomes" id="UP000292424">
    <property type="component" value="Chromosome"/>
</dbReference>
<keyword evidence="4" id="KW-1185">Reference proteome</keyword>
<reference evidence="3 4" key="1">
    <citation type="submission" date="2019-09" db="EMBL/GenBank/DDBJ databases">
        <title>Complete genome sequence of Arachidicoccus sp. B3-10 isolated from apple orchard soil.</title>
        <authorList>
            <person name="Kim H.S."/>
            <person name="Han K.-I."/>
            <person name="Suh M.K."/>
            <person name="Lee K.C."/>
            <person name="Eom M.K."/>
            <person name="Kim J.-S."/>
            <person name="Kang S.W."/>
            <person name="Sin Y."/>
            <person name="Lee J.-S."/>
        </authorList>
    </citation>
    <scope>NUCLEOTIDE SEQUENCE [LARGE SCALE GENOMIC DNA]</scope>
    <source>
        <strain evidence="3 4">B3-10</strain>
    </source>
</reference>
<dbReference type="SUPFAM" id="SSF50939">
    <property type="entry name" value="Sialidases"/>
    <property type="match status" value="1"/>
</dbReference>
<feature type="domain" description="Sialidase" evidence="2">
    <location>
        <begin position="55"/>
        <end position="332"/>
    </location>
</feature>
<dbReference type="PANTHER" id="PTHR43752:SF2">
    <property type="entry name" value="BNR_ASP-BOX REPEAT FAMILY PROTEIN"/>
    <property type="match status" value="1"/>
</dbReference>
<keyword evidence="1" id="KW-0732">Signal</keyword>
<evidence type="ECO:0000259" key="2">
    <source>
        <dbReference type="Pfam" id="PF13088"/>
    </source>
</evidence>
<feature type="chain" id="PRO_5024446889" evidence="1">
    <location>
        <begin position="22"/>
        <end position="348"/>
    </location>
</feature>
<accession>A0A5P2G5Y6</accession>
<gene>
    <name evidence="3" type="ORF">E0W69_015090</name>
</gene>
<dbReference type="KEGG" id="arac:E0W69_015090"/>
<protein>
    <submittedName>
        <fullName evidence="3">Sialidase</fullName>
    </submittedName>
</protein>
<dbReference type="PANTHER" id="PTHR43752">
    <property type="entry name" value="BNR/ASP-BOX REPEAT FAMILY PROTEIN"/>
    <property type="match status" value="1"/>
</dbReference>
<evidence type="ECO:0000313" key="4">
    <source>
        <dbReference type="Proteomes" id="UP000292424"/>
    </source>
</evidence>
<organism evidence="3 4">
    <name type="scientific">Rhizosphaericola mali</name>
    <dbReference type="NCBI Taxonomy" id="2545455"/>
    <lineage>
        <taxon>Bacteria</taxon>
        <taxon>Pseudomonadati</taxon>
        <taxon>Bacteroidota</taxon>
        <taxon>Chitinophagia</taxon>
        <taxon>Chitinophagales</taxon>
        <taxon>Chitinophagaceae</taxon>
        <taxon>Rhizosphaericola</taxon>
    </lineage>
</organism>
<dbReference type="Pfam" id="PF13088">
    <property type="entry name" value="BNR_2"/>
    <property type="match status" value="1"/>
</dbReference>
<proteinExistence type="predicted"/>
<evidence type="ECO:0000256" key="1">
    <source>
        <dbReference type="SAM" id="SignalP"/>
    </source>
</evidence>
<dbReference type="CDD" id="cd15482">
    <property type="entry name" value="Sialidase_non-viral"/>
    <property type="match status" value="1"/>
</dbReference>
<dbReference type="EMBL" id="CP044016">
    <property type="protein sequence ID" value="QES90995.1"/>
    <property type="molecule type" value="Genomic_DNA"/>
</dbReference>
<evidence type="ECO:0000313" key="3">
    <source>
        <dbReference type="EMBL" id="QES90995.1"/>
    </source>
</evidence>
<sequence length="348" mass="39912">MQLKKLLFLLFILSVSTSYIFAQKQYQIIDSGTIINEPNFKMYHAVTIVQIDKDSLLYAWFAGDHEGAKNVCIWGSYRNLKNKNQFSAPFKLAEGVTSKGDSMACWNPVLFKSTTGQLFLDYKVGPNPREWWAERKISLDNGHTWTNPDKLSDSLLGPIRNKPIQLQNGTILYPSSTESNDEKKWISHIENSDKYGKNWKYLPINCDTFGVIQPSILKYKKGKLQLLMRSRQNVIVSTWSTDNGNNWSKLQSINLPNPNSGIDAVTLHNDLQMLVYNPMLAGKDWWMGRAKLKVAISKNGIDWQDILTLENHDKGEYSYPAIIEDSNHIIHIAYTDDRKNLKFVDVKM</sequence>
<dbReference type="Gene3D" id="2.120.10.10">
    <property type="match status" value="1"/>
</dbReference>
<name>A0A5P2G5Y6_9BACT</name>
<dbReference type="InterPro" id="IPR011040">
    <property type="entry name" value="Sialidase"/>
</dbReference>
<dbReference type="OrthoDB" id="41724at2"/>